<sequence>MKHRSRFFCLLALSLPLAAHAAQHTSVLLISLDGLRPGDVLEAEQRGLKIPTLRRFLSEGSYANAVHGVTPTLTYPSHTTLITGVSPAKHGIVSNLTFDPTLKNQIGWAWYAEDIRVPTLWDAAHQAGLRTANEHWPVSVGAQVDFNLPQIWRSGMPDDRKLLKALATPGLLDSMEHELGPYVDGIDESIEGDENRARFAVHLIEHKHPQFMTAYFTALDHQQHLSGPDTPAAHATLERIDNIVAQLVTAARKADPRSVVCIVSDHGFAPLHHDVNLFAAFADAGLLRFDASGQISGWDAAPWYNAGAAAIVLRDPKDAAVRQRVVSLLDKLRGNADLGIDRVLEREQIAALGGNPQADYWLDFKLDYEMGPDPKAPLLSASHYLGMHGYRADLPEMQSTFLISGPGIPAGHALGQIDMRDIAPTLAKLLGVNLPSAEGKPVF</sequence>
<organism evidence="2 3">
    <name type="scientific">Pseudolysobacter antarcticus</name>
    <dbReference type="NCBI Taxonomy" id="2511995"/>
    <lineage>
        <taxon>Bacteria</taxon>
        <taxon>Pseudomonadati</taxon>
        <taxon>Pseudomonadota</taxon>
        <taxon>Gammaproteobacteria</taxon>
        <taxon>Lysobacterales</taxon>
        <taxon>Rhodanobacteraceae</taxon>
        <taxon>Pseudolysobacter</taxon>
    </lineage>
</organism>
<dbReference type="SUPFAM" id="SSF53649">
    <property type="entry name" value="Alkaline phosphatase-like"/>
    <property type="match status" value="1"/>
</dbReference>
<accession>A0A411HPU3</accession>
<name>A0A411HPU3_9GAMM</name>
<protein>
    <submittedName>
        <fullName evidence="2">Alkaline phosphatase family protein</fullName>
    </submittedName>
</protein>
<dbReference type="PANTHER" id="PTHR10151:SF120">
    <property type="entry name" value="BIS(5'-ADENOSYL)-TRIPHOSPHATASE"/>
    <property type="match status" value="1"/>
</dbReference>
<keyword evidence="3" id="KW-1185">Reference proteome</keyword>
<dbReference type="Pfam" id="PF01663">
    <property type="entry name" value="Phosphodiest"/>
    <property type="match status" value="1"/>
</dbReference>
<dbReference type="Gene3D" id="3.40.720.10">
    <property type="entry name" value="Alkaline Phosphatase, subunit A"/>
    <property type="match status" value="2"/>
</dbReference>
<dbReference type="EMBL" id="CP035704">
    <property type="protein sequence ID" value="QBB72487.1"/>
    <property type="molecule type" value="Genomic_DNA"/>
</dbReference>
<dbReference type="Proteomes" id="UP000291562">
    <property type="component" value="Chromosome"/>
</dbReference>
<gene>
    <name evidence="2" type="ORF">ELE36_20125</name>
</gene>
<feature type="chain" id="PRO_5019254107" evidence="1">
    <location>
        <begin position="22"/>
        <end position="443"/>
    </location>
</feature>
<dbReference type="InterPro" id="IPR002591">
    <property type="entry name" value="Phosphodiest/P_Trfase"/>
</dbReference>
<keyword evidence="1" id="KW-0732">Signal</keyword>
<dbReference type="CDD" id="cd16018">
    <property type="entry name" value="Enpp"/>
    <property type="match status" value="1"/>
</dbReference>
<dbReference type="InterPro" id="IPR017850">
    <property type="entry name" value="Alkaline_phosphatase_core_sf"/>
</dbReference>
<dbReference type="KEGG" id="xbc:ELE36_20125"/>
<evidence type="ECO:0000313" key="3">
    <source>
        <dbReference type="Proteomes" id="UP000291562"/>
    </source>
</evidence>
<proteinExistence type="predicted"/>
<feature type="signal peptide" evidence="1">
    <location>
        <begin position="1"/>
        <end position="21"/>
    </location>
</feature>
<dbReference type="RefSeq" id="WP_129836489.1">
    <property type="nucleotide sequence ID" value="NZ_CP035704.1"/>
</dbReference>
<dbReference type="GO" id="GO:0016787">
    <property type="term" value="F:hydrolase activity"/>
    <property type="evidence" value="ECO:0007669"/>
    <property type="project" value="UniProtKB-ARBA"/>
</dbReference>
<evidence type="ECO:0000313" key="2">
    <source>
        <dbReference type="EMBL" id="QBB72487.1"/>
    </source>
</evidence>
<dbReference type="AlphaFoldDB" id="A0A411HPU3"/>
<evidence type="ECO:0000256" key="1">
    <source>
        <dbReference type="SAM" id="SignalP"/>
    </source>
</evidence>
<dbReference type="PANTHER" id="PTHR10151">
    <property type="entry name" value="ECTONUCLEOTIDE PYROPHOSPHATASE/PHOSPHODIESTERASE"/>
    <property type="match status" value="1"/>
</dbReference>
<reference evidence="2 3" key="1">
    <citation type="submission" date="2019-01" db="EMBL/GenBank/DDBJ databases">
        <title>Pseudolysobacter antarctica gen. nov., sp. nov., isolated from Fildes Peninsula, Antarctica.</title>
        <authorList>
            <person name="Wei Z."/>
            <person name="Peng F."/>
        </authorList>
    </citation>
    <scope>NUCLEOTIDE SEQUENCE [LARGE SCALE GENOMIC DNA]</scope>
    <source>
        <strain evidence="2 3">AQ6-296</strain>
    </source>
</reference>
<dbReference type="OrthoDB" id="9771966at2"/>